<dbReference type="SUPFAM" id="SSF46689">
    <property type="entry name" value="Homeodomain-like"/>
    <property type="match status" value="2"/>
</dbReference>
<dbReference type="InterPro" id="IPR009057">
    <property type="entry name" value="Homeodomain-like_sf"/>
</dbReference>
<dbReference type="PROSITE" id="PS51294">
    <property type="entry name" value="HTH_MYB"/>
    <property type="match status" value="2"/>
</dbReference>
<dbReference type="PROSITE" id="PS50090">
    <property type="entry name" value="MYB_LIKE"/>
    <property type="match status" value="2"/>
</dbReference>
<dbReference type="CDD" id="cd00167">
    <property type="entry name" value="SANT"/>
    <property type="match status" value="2"/>
</dbReference>
<dbReference type="InterPro" id="IPR017930">
    <property type="entry name" value="Myb_dom"/>
</dbReference>
<feature type="domain" description="Myb-like" evidence="1">
    <location>
        <begin position="53"/>
        <end position="112"/>
    </location>
</feature>
<protein>
    <recommendedName>
        <fullName evidence="5">Myb-like DNA-binding domain containing protein</fullName>
    </recommendedName>
</protein>
<dbReference type="Pfam" id="PF00249">
    <property type="entry name" value="Myb_DNA-binding"/>
    <property type="match status" value="2"/>
</dbReference>
<feature type="domain" description="Myb-like" evidence="1">
    <location>
        <begin position="113"/>
        <end position="163"/>
    </location>
</feature>
<dbReference type="PANTHER" id="PTHR45614:SF274">
    <property type="entry name" value="MYB-LIKE DNA-BINDING PROTEIN"/>
    <property type="match status" value="1"/>
</dbReference>
<gene>
    <name evidence="3" type="ORF">SteCoe_29625</name>
</gene>
<evidence type="ECO:0000259" key="1">
    <source>
        <dbReference type="PROSITE" id="PS50090"/>
    </source>
</evidence>
<dbReference type="PANTHER" id="PTHR45614">
    <property type="entry name" value="MYB PROTEIN-RELATED"/>
    <property type="match status" value="1"/>
</dbReference>
<dbReference type="GO" id="GO:0000981">
    <property type="term" value="F:DNA-binding transcription factor activity, RNA polymerase II-specific"/>
    <property type="evidence" value="ECO:0007669"/>
    <property type="project" value="TreeGrafter"/>
</dbReference>
<proteinExistence type="predicted"/>
<feature type="domain" description="HTH myb-type" evidence="2">
    <location>
        <begin position="53"/>
        <end position="111"/>
    </location>
</feature>
<evidence type="ECO:0000313" key="4">
    <source>
        <dbReference type="Proteomes" id="UP000187209"/>
    </source>
</evidence>
<reference evidence="3 4" key="1">
    <citation type="submission" date="2016-11" db="EMBL/GenBank/DDBJ databases">
        <title>The macronuclear genome of Stentor coeruleus: a giant cell with tiny introns.</title>
        <authorList>
            <person name="Slabodnick M."/>
            <person name="Ruby J.G."/>
            <person name="Reiff S.B."/>
            <person name="Swart E.C."/>
            <person name="Gosai S."/>
            <person name="Prabakaran S."/>
            <person name="Witkowska E."/>
            <person name="Larue G.E."/>
            <person name="Fisher S."/>
            <person name="Freeman R.M."/>
            <person name="Gunawardena J."/>
            <person name="Chu W."/>
            <person name="Stover N.A."/>
            <person name="Gregory B.D."/>
            <person name="Nowacki M."/>
            <person name="Derisi J."/>
            <person name="Roy S.W."/>
            <person name="Marshall W.F."/>
            <person name="Sood P."/>
        </authorList>
    </citation>
    <scope>NUCLEOTIDE SEQUENCE [LARGE SCALE GENOMIC DNA]</scope>
    <source>
        <strain evidence="3">WM001</strain>
    </source>
</reference>
<dbReference type="Gene3D" id="1.10.10.60">
    <property type="entry name" value="Homeodomain-like"/>
    <property type="match status" value="2"/>
</dbReference>
<feature type="domain" description="HTH myb-type" evidence="2">
    <location>
        <begin position="113"/>
        <end position="167"/>
    </location>
</feature>
<dbReference type="InterPro" id="IPR001005">
    <property type="entry name" value="SANT/Myb"/>
</dbReference>
<organism evidence="3 4">
    <name type="scientific">Stentor coeruleus</name>
    <dbReference type="NCBI Taxonomy" id="5963"/>
    <lineage>
        <taxon>Eukaryota</taxon>
        <taxon>Sar</taxon>
        <taxon>Alveolata</taxon>
        <taxon>Ciliophora</taxon>
        <taxon>Postciliodesmatophora</taxon>
        <taxon>Heterotrichea</taxon>
        <taxon>Heterotrichida</taxon>
        <taxon>Stentoridae</taxon>
        <taxon>Stentor</taxon>
    </lineage>
</organism>
<comment type="caution">
    <text evidence="3">The sequence shown here is derived from an EMBL/GenBank/DDBJ whole genome shotgun (WGS) entry which is preliminary data.</text>
</comment>
<evidence type="ECO:0000259" key="2">
    <source>
        <dbReference type="PROSITE" id="PS51294"/>
    </source>
</evidence>
<sequence length="250" mass="28804">MDKKSLHLSSLKQMIKKPFHLEGDIWLVPCIATSSENSFKPLLKPLDLTLNTNEYTKKQLWNSIEDQALLSLVSIKGPKCWSVIARELNSLIHNGLHIRQGRQCRERWFNHADPALNKGQWTPEEDGLLIEKQIELGNKWSEISKVIKGRNENSVKNRWKKIANKKEYCILNSAQSYSGEFDENCSIFGTSDIEFYFSDENEADNKEIILEPVEKKNPVKKITIDIPKVDISKQEEKQDISPSSLFLSIF</sequence>
<dbReference type="EMBL" id="MPUH01000936">
    <property type="protein sequence ID" value="OMJ72040.1"/>
    <property type="molecule type" value="Genomic_DNA"/>
</dbReference>
<name>A0A1R2B5Y2_9CILI</name>
<evidence type="ECO:0008006" key="5">
    <source>
        <dbReference type="Google" id="ProtNLM"/>
    </source>
</evidence>
<keyword evidence="4" id="KW-1185">Reference proteome</keyword>
<dbReference type="SMART" id="SM00717">
    <property type="entry name" value="SANT"/>
    <property type="match status" value="2"/>
</dbReference>
<accession>A0A1R2B5Y2</accession>
<dbReference type="OrthoDB" id="306004at2759"/>
<dbReference type="GO" id="GO:0005634">
    <property type="term" value="C:nucleus"/>
    <property type="evidence" value="ECO:0007669"/>
    <property type="project" value="TreeGrafter"/>
</dbReference>
<dbReference type="AlphaFoldDB" id="A0A1R2B5Y2"/>
<evidence type="ECO:0000313" key="3">
    <source>
        <dbReference type="EMBL" id="OMJ72040.1"/>
    </source>
</evidence>
<dbReference type="Proteomes" id="UP000187209">
    <property type="component" value="Unassembled WGS sequence"/>
</dbReference>
<dbReference type="GO" id="GO:0000978">
    <property type="term" value="F:RNA polymerase II cis-regulatory region sequence-specific DNA binding"/>
    <property type="evidence" value="ECO:0007669"/>
    <property type="project" value="TreeGrafter"/>
</dbReference>
<dbReference type="InterPro" id="IPR050560">
    <property type="entry name" value="MYB_TF"/>
</dbReference>